<dbReference type="EMBL" id="DACRBY010000017">
    <property type="protein sequence ID" value="HAS8541023.1"/>
    <property type="molecule type" value="Genomic_DNA"/>
</dbReference>
<dbReference type="PANTHER" id="PTHR37423">
    <property type="entry name" value="SOLUBLE LYTIC MUREIN TRANSGLYCOSYLASE-RELATED"/>
    <property type="match status" value="1"/>
</dbReference>
<dbReference type="InterPro" id="IPR000189">
    <property type="entry name" value="Transglyc_AS"/>
</dbReference>
<dbReference type="CDD" id="cd16894">
    <property type="entry name" value="MltD-like"/>
    <property type="match status" value="1"/>
</dbReference>
<dbReference type="Pfam" id="PF01464">
    <property type="entry name" value="SLT"/>
    <property type="match status" value="1"/>
</dbReference>
<dbReference type="SUPFAM" id="SSF53955">
    <property type="entry name" value="Lysozyme-like"/>
    <property type="match status" value="1"/>
</dbReference>
<organism evidence="3">
    <name type="scientific">Vibrio vulnificus</name>
    <dbReference type="NCBI Taxonomy" id="672"/>
    <lineage>
        <taxon>Bacteria</taxon>
        <taxon>Pseudomonadati</taxon>
        <taxon>Pseudomonadota</taxon>
        <taxon>Gammaproteobacteria</taxon>
        <taxon>Vibrionales</taxon>
        <taxon>Vibrionaceae</taxon>
        <taxon>Vibrio</taxon>
    </lineage>
</organism>
<accession>A0A8H9N1E7</accession>
<reference evidence="3" key="2">
    <citation type="submission" date="2019-01" db="EMBL/GenBank/DDBJ databases">
        <authorList>
            <consortium name="NCBI Pathogen Detection Project"/>
        </authorList>
    </citation>
    <scope>NUCLEOTIDE SEQUENCE</scope>
    <source>
        <strain evidence="3">BCW_3452</strain>
    </source>
</reference>
<protein>
    <submittedName>
        <fullName evidence="3">Lytic transglycosylase domain-containing protein</fullName>
    </submittedName>
</protein>
<reference evidence="3" key="1">
    <citation type="journal article" date="2018" name="Genome Biol.">
        <title>SKESA: strategic k-mer extension for scrupulous assemblies.</title>
        <authorList>
            <person name="Souvorov A."/>
            <person name="Agarwala R."/>
            <person name="Lipman D.J."/>
        </authorList>
    </citation>
    <scope>NUCLEOTIDE SEQUENCE</scope>
    <source>
        <strain evidence="3">BCW_3452</strain>
    </source>
</reference>
<dbReference type="AlphaFoldDB" id="A0A8H9N1E7"/>
<dbReference type="Proteomes" id="UP000863257">
    <property type="component" value="Unassembled WGS sequence"/>
</dbReference>
<dbReference type="GO" id="GO:0008933">
    <property type="term" value="F:peptidoglycan lytic transglycosylase activity"/>
    <property type="evidence" value="ECO:0007669"/>
    <property type="project" value="InterPro"/>
</dbReference>
<dbReference type="PROSITE" id="PS00922">
    <property type="entry name" value="TRANSGLYCOSYLASE"/>
    <property type="match status" value="1"/>
</dbReference>
<dbReference type="GO" id="GO:0016020">
    <property type="term" value="C:membrane"/>
    <property type="evidence" value="ECO:0007669"/>
    <property type="project" value="InterPro"/>
</dbReference>
<comment type="similarity">
    <text evidence="1">Belongs to the transglycosylase Slt family.</text>
</comment>
<dbReference type="InterPro" id="IPR008258">
    <property type="entry name" value="Transglycosylase_SLT_dom_1"/>
</dbReference>
<evidence type="ECO:0000256" key="1">
    <source>
        <dbReference type="ARBA" id="ARBA00007734"/>
    </source>
</evidence>
<feature type="domain" description="Transglycosylase SLT" evidence="2">
    <location>
        <begin position="19"/>
        <end position="130"/>
    </location>
</feature>
<comment type="caution">
    <text evidence="3">The sequence shown here is derived from an EMBL/GenBank/DDBJ whole genome shotgun (WGS) entry which is preliminary data.</text>
</comment>
<dbReference type="GO" id="GO:0000270">
    <property type="term" value="P:peptidoglycan metabolic process"/>
    <property type="evidence" value="ECO:0007669"/>
    <property type="project" value="InterPro"/>
</dbReference>
<dbReference type="PANTHER" id="PTHR37423:SF2">
    <property type="entry name" value="MEMBRANE-BOUND LYTIC MUREIN TRANSGLYCOSYLASE C"/>
    <property type="match status" value="1"/>
</dbReference>
<name>A0A8H9N1E7_VIBVL</name>
<proteinExistence type="inferred from homology"/>
<evidence type="ECO:0000313" key="3">
    <source>
        <dbReference type="EMBL" id="HAS8541023.1"/>
    </source>
</evidence>
<gene>
    <name evidence="3" type="ORF">I7730_14685</name>
</gene>
<evidence type="ECO:0000259" key="2">
    <source>
        <dbReference type="Pfam" id="PF01464"/>
    </source>
</evidence>
<dbReference type="InterPro" id="IPR023346">
    <property type="entry name" value="Lysozyme-like_dom_sf"/>
</dbReference>
<dbReference type="Gene3D" id="1.10.530.10">
    <property type="match status" value="1"/>
</dbReference>
<sequence length="162" mass="18449">MNNAMGMYERYNSYSPFIRDTAKRYEVPPEIVVLAAIESSFNPLAKSTAGAVGMWQFLVPTAREFGLAVDENVDERLDWQKSTIAAVKYLKWLAEEKLNNDYETAIIAYNYGIGNTLKAISRARSSNAWVLINADFVPEESANHLMRFLIYIEIFNYLDSTV</sequence>